<keyword evidence="1" id="KW-0812">Transmembrane</keyword>
<dbReference type="Pfam" id="PF12679">
    <property type="entry name" value="ABC2_membrane_2"/>
    <property type="match status" value="1"/>
</dbReference>
<dbReference type="PANTHER" id="PTHR37305">
    <property type="entry name" value="INTEGRAL MEMBRANE PROTEIN-RELATED"/>
    <property type="match status" value="1"/>
</dbReference>
<evidence type="ECO:0000313" key="3">
    <source>
        <dbReference type="Proteomes" id="UP000548476"/>
    </source>
</evidence>
<evidence type="ECO:0000313" key="2">
    <source>
        <dbReference type="EMBL" id="MBB6039367.1"/>
    </source>
</evidence>
<feature type="transmembrane region" description="Helical" evidence="1">
    <location>
        <begin position="265"/>
        <end position="285"/>
    </location>
</feature>
<feature type="transmembrane region" description="Helical" evidence="1">
    <location>
        <begin position="186"/>
        <end position="210"/>
    </location>
</feature>
<comment type="caution">
    <text evidence="2">The sequence shown here is derived from an EMBL/GenBank/DDBJ whole genome shotgun (WGS) entry which is preliminary data.</text>
</comment>
<protein>
    <submittedName>
        <fullName evidence="2">ABC-2 type transport system permease protein</fullName>
    </submittedName>
</protein>
<dbReference type="GO" id="GO:0140359">
    <property type="term" value="F:ABC-type transporter activity"/>
    <property type="evidence" value="ECO:0007669"/>
    <property type="project" value="InterPro"/>
</dbReference>
<proteinExistence type="predicted"/>
<reference evidence="2 3" key="1">
    <citation type="submission" date="2020-08" db="EMBL/GenBank/DDBJ databases">
        <title>Genomic Encyclopedia of Type Strains, Phase IV (KMG-IV): sequencing the most valuable type-strain genomes for metagenomic binning, comparative biology and taxonomic classification.</title>
        <authorList>
            <person name="Goeker M."/>
        </authorList>
    </citation>
    <scope>NUCLEOTIDE SEQUENCE [LARGE SCALE GENOMIC DNA]</scope>
    <source>
        <strain evidence="2 3">YIM 65646</strain>
    </source>
</reference>
<dbReference type="Proteomes" id="UP000548476">
    <property type="component" value="Unassembled WGS sequence"/>
</dbReference>
<dbReference type="EMBL" id="JACHGT010000021">
    <property type="protein sequence ID" value="MBB6039367.1"/>
    <property type="molecule type" value="Genomic_DNA"/>
</dbReference>
<keyword evidence="1" id="KW-1133">Transmembrane helix</keyword>
<dbReference type="GO" id="GO:0005886">
    <property type="term" value="C:plasma membrane"/>
    <property type="evidence" value="ECO:0007669"/>
    <property type="project" value="UniProtKB-SubCell"/>
</dbReference>
<accession>A0A841G128</accession>
<gene>
    <name evidence="2" type="ORF">HNR73_007261</name>
</gene>
<keyword evidence="3" id="KW-1185">Reference proteome</keyword>
<dbReference type="RefSeq" id="WP_184792457.1">
    <property type="nucleotide sequence ID" value="NZ_BONT01000077.1"/>
</dbReference>
<name>A0A841G128_9ACTN</name>
<dbReference type="PANTHER" id="PTHR37305:SF1">
    <property type="entry name" value="MEMBRANE PROTEIN"/>
    <property type="match status" value="1"/>
</dbReference>
<evidence type="ECO:0000256" key="1">
    <source>
        <dbReference type="SAM" id="Phobius"/>
    </source>
</evidence>
<feature type="transmembrane region" description="Helical" evidence="1">
    <location>
        <begin position="40"/>
        <end position="62"/>
    </location>
</feature>
<sequence>MTVQTAEPRADGAAASYRPGKTLTFATEFRRQFTRRRTQWTLGLLALLPLVLLIAFEVGGSSSEGGNDGGGFDAMADLGTAGAANFTLFAMLVSSTFLMVVVFAMFCGDTVAGEASWGSLRYLLATPVPRGRLLSVKLAVALAYCALSMVVLTGMSIVVGGIAYGWGPLRAPLGGEIASPEALWRVLAVAGYLAVTLLVVAGLAFLLSVLTDAPLGAVGGAVLLFIVSNILDAVTALGDLRDILPTRYTTAWLGLLSPSAQTDDMVRGVVVALVYGTVFSAIAFWRFTRKDVTS</sequence>
<dbReference type="AlphaFoldDB" id="A0A841G128"/>
<keyword evidence="1" id="KW-0472">Membrane</keyword>
<feature type="transmembrane region" description="Helical" evidence="1">
    <location>
        <begin position="138"/>
        <end position="166"/>
    </location>
</feature>
<feature type="transmembrane region" description="Helical" evidence="1">
    <location>
        <begin position="217"/>
        <end position="238"/>
    </location>
</feature>
<organism evidence="2 3">
    <name type="scientific">Phytomonospora endophytica</name>
    <dbReference type="NCBI Taxonomy" id="714109"/>
    <lineage>
        <taxon>Bacteria</taxon>
        <taxon>Bacillati</taxon>
        <taxon>Actinomycetota</taxon>
        <taxon>Actinomycetes</taxon>
        <taxon>Micromonosporales</taxon>
        <taxon>Micromonosporaceae</taxon>
        <taxon>Phytomonospora</taxon>
    </lineage>
</organism>
<feature type="transmembrane region" description="Helical" evidence="1">
    <location>
        <begin position="82"/>
        <end position="106"/>
    </location>
</feature>